<evidence type="ECO:0000259" key="4">
    <source>
        <dbReference type="PROSITE" id="PS51781"/>
    </source>
</evidence>
<dbReference type="Proteomes" id="UP000840928">
    <property type="component" value="Unassembled WGS sequence"/>
</dbReference>
<feature type="domain" description="SH3b" evidence="4">
    <location>
        <begin position="203"/>
        <end position="276"/>
    </location>
</feature>
<keyword evidence="2" id="KW-0961">Cell wall biogenesis/degradation</keyword>
<dbReference type="InterPro" id="IPR002508">
    <property type="entry name" value="MurNAc-LAA_cat"/>
</dbReference>
<dbReference type="GO" id="GO:0030288">
    <property type="term" value="C:outer membrane-bounded periplasmic space"/>
    <property type="evidence" value="ECO:0007669"/>
    <property type="project" value="TreeGrafter"/>
</dbReference>
<evidence type="ECO:0000313" key="8">
    <source>
        <dbReference type="EMBL" id="HAB9174514.1"/>
    </source>
</evidence>
<dbReference type="Proteomes" id="UP000489121">
    <property type="component" value="Unassembled WGS sequence"/>
</dbReference>
<evidence type="ECO:0000256" key="2">
    <source>
        <dbReference type="ARBA" id="ARBA00023316"/>
    </source>
</evidence>
<dbReference type="PANTHER" id="PTHR30404:SF8">
    <property type="entry name" value="AUTOLYSIN PH-RELATED"/>
    <property type="match status" value="1"/>
</dbReference>
<reference evidence="11 12" key="1">
    <citation type="journal article" date="2018" name="Genome Biol.">
        <title>SKESA: strategic k-mer extension for scrupulous assemblies.</title>
        <authorList>
            <person name="Souvorov A."/>
            <person name="Agarwala R."/>
            <person name="Lipman D.J."/>
        </authorList>
    </citation>
    <scope>NUCLEOTIDE SEQUENCE [LARGE SCALE GENOMIC DNA]</scope>
    <source>
        <strain evidence="6">09CEB371LM</strain>
        <strain evidence="7 11">CFIAFB20130012</strain>
        <strain evidence="8">CFIAFB20160038</strain>
        <strain evidence="9 12">LiDS0115</strain>
    </source>
</reference>
<proteinExistence type="predicted"/>
<dbReference type="SMART" id="SM00646">
    <property type="entry name" value="Ami_3"/>
    <property type="match status" value="1"/>
</dbReference>
<dbReference type="EMBL" id="DAAEEB010000002">
    <property type="protein sequence ID" value="HAA8052350.1"/>
    <property type="molecule type" value="Genomic_DNA"/>
</dbReference>
<dbReference type="PROSITE" id="PS51781">
    <property type="entry name" value="SH3B"/>
    <property type="match status" value="1"/>
</dbReference>
<dbReference type="AlphaFoldDB" id="A0A3A7JBY8"/>
<dbReference type="GO" id="GO:0008745">
    <property type="term" value="F:N-acetylmuramoyl-L-alanine amidase activity"/>
    <property type="evidence" value="ECO:0007669"/>
    <property type="project" value="InterPro"/>
</dbReference>
<dbReference type="PANTHER" id="PTHR30404">
    <property type="entry name" value="N-ACETYLMURAMOYL-L-ALANINE AMIDASE"/>
    <property type="match status" value="1"/>
</dbReference>
<comment type="caution">
    <text evidence="8">The sequence shown here is derived from an EMBL/GenBank/DDBJ whole genome shotgun (WGS) entry which is preliminary data.</text>
</comment>
<evidence type="ECO:0000313" key="6">
    <source>
        <dbReference type="EMBL" id="HAA8052350.1"/>
    </source>
</evidence>
<dbReference type="EMBL" id="AALGDA010000018">
    <property type="protein sequence ID" value="ECY9782883.1"/>
    <property type="molecule type" value="Genomic_DNA"/>
</dbReference>
<dbReference type="Gene3D" id="3.40.630.40">
    <property type="entry name" value="Zn-dependent exopeptidases"/>
    <property type="match status" value="1"/>
</dbReference>
<dbReference type="EMBL" id="DAAIRR010000001">
    <property type="protein sequence ID" value="HAB9174514.1"/>
    <property type="molecule type" value="Genomic_DNA"/>
</dbReference>
<keyword evidence="1" id="KW-0378">Hydrolase</keyword>
<dbReference type="EMBL" id="DAAIHR010000005">
    <property type="protein sequence ID" value="HAB8398151.1"/>
    <property type="molecule type" value="Genomic_DNA"/>
</dbReference>
<dbReference type="InterPro" id="IPR050695">
    <property type="entry name" value="N-acetylmuramoyl_amidase_3"/>
</dbReference>
<sequence length="277" mass="29374">MAKVAIFGGHNGTSESGASGNGLTEKAVAKEAAQIATAYAKACGHSVVNGFGKPLSERIKYANSENVVAVLELHTNAGGGQGAETLYCEGVASAKEDAITVAKAGSIKGLKNRGAKGDTTTRHGRLGIVRDTKAPALLHELFFIDSASDVAIWKNNKKAIIESITKEWLKRRGLNSVPKTTTSKPAPAKPTTPSKPATSNNTYKNKKLVSKAANLRFYSKPSWADKDVAGTVNKGIGFPTIVEKIKVGTAYQYKVKNSKGATFYITASDKYVELKNK</sequence>
<evidence type="ECO:0000313" key="7">
    <source>
        <dbReference type="EMBL" id="HAB8398151.1"/>
    </source>
</evidence>
<dbReference type="Pfam" id="PF01520">
    <property type="entry name" value="Amidase_3"/>
    <property type="match status" value="1"/>
</dbReference>
<name>A0A3A7JBY8_LISMN</name>
<dbReference type="Proteomes" id="UP000841561">
    <property type="component" value="Unassembled WGS sequence"/>
</dbReference>
<protein>
    <submittedName>
        <fullName evidence="8">N-acetylmuramoyl-L-alanine amidase</fullName>
    </submittedName>
</protein>
<reference evidence="5 10" key="2">
    <citation type="submission" date="2019-09" db="EMBL/GenBank/DDBJ databases">
        <authorList>
            <consortium name="PulseNet: The National Subtyping Network for Foodborne Disease Surveillance"/>
            <person name="Tarr C.L."/>
            <person name="Trees E."/>
            <person name="Katz L.S."/>
            <person name="Carleton-Romer H.A."/>
            <person name="Stroika S."/>
            <person name="Kucerova Z."/>
            <person name="Roache K.F."/>
            <person name="Sabol A.L."/>
            <person name="Besser J."/>
            <person name="Gerner-Smidt P."/>
        </authorList>
    </citation>
    <scope>NUCLEOTIDE SEQUENCE [LARGE SCALE GENOMIC DNA]</scope>
    <source>
        <strain evidence="5 10">PNUSAL005692</strain>
    </source>
</reference>
<reference evidence="8" key="3">
    <citation type="submission" date="2020-01" db="EMBL/GenBank/DDBJ databases">
        <authorList>
            <consortium name="NCBI Pathogen Detection Project"/>
        </authorList>
    </citation>
    <scope>NUCLEOTIDE SEQUENCE</scope>
    <source>
        <strain evidence="6">09CEB371LM</strain>
        <strain evidence="7">CFIAFB20130012</strain>
        <strain evidence="8">CFIAFB20160038</strain>
        <strain evidence="9">LiDS0115</strain>
    </source>
</reference>
<feature type="compositionally biased region" description="Low complexity" evidence="3">
    <location>
        <begin position="178"/>
        <end position="199"/>
    </location>
</feature>
<dbReference type="EMBL" id="DAAKPP010000002">
    <property type="protein sequence ID" value="HAC3054902.1"/>
    <property type="molecule type" value="Genomic_DNA"/>
</dbReference>
<gene>
    <name evidence="5" type="ORF">F6515_07735</name>
    <name evidence="6" type="ORF">GHH22_04180</name>
    <name evidence="7" type="ORF">GYR60_06415</name>
    <name evidence="8" type="ORF">GYU24_02240</name>
    <name evidence="9" type="ORF">GZK27_05240</name>
</gene>
<dbReference type="RefSeq" id="WP_003731541.1">
    <property type="nucleotide sequence ID" value="NC_021826.1"/>
</dbReference>
<evidence type="ECO:0000313" key="12">
    <source>
        <dbReference type="Proteomes" id="UP000841561"/>
    </source>
</evidence>
<evidence type="ECO:0000313" key="9">
    <source>
        <dbReference type="EMBL" id="HAC3054902.1"/>
    </source>
</evidence>
<evidence type="ECO:0000313" key="11">
    <source>
        <dbReference type="Proteomes" id="UP000840197"/>
    </source>
</evidence>
<dbReference type="InterPro" id="IPR003646">
    <property type="entry name" value="SH3-like_bac-type"/>
</dbReference>
<organism evidence="8">
    <name type="scientific">Listeria monocytogenes</name>
    <dbReference type="NCBI Taxonomy" id="1639"/>
    <lineage>
        <taxon>Bacteria</taxon>
        <taxon>Bacillati</taxon>
        <taxon>Bacillota</taxon>
        <taxon>Bacilli</taxon>
        <taxon>Bacillales</taxon>
        <taxon>Listeriaceae</taxon>
        <taxon>Listeria</taxon>
    </lineage>
</organism>
<evidence type="ECO:0000256" key="1">
    <source>
        <dbReference type="ARBA" id="ARBA00022801"/>
    </source>
</evidence>
<dbReference type="Proteomes" id="UP000840039">
    <property type="component" value="Unassembled WGS sequence"/>
</dbReference>
<evidence type="ECO:0000313" key="10">
    <source>
        <dbReference type="Proteomes" id="UP000489121"/>
    </source>
</evidence>
<evidence type="ECO:0000256" key="3">
    <source>
        <dbReference type="SAM" id="MobiDB-lite"/>
    </source>
</evidence>
<dbReference type="Proteomes" id="UP000840197">
    <property type="component" value="Unassembled WGS sequence"/>
</dbReference>
<dbReference type="GO" id="GO:0071555">
    <property type="term" value="P:cell wall organization"/>
    <property type="evidence" value="ECO:0007669"/>
    <property type="project" value="UniProtKB-KW"/>
</dbReference>
<dbReference type="GO" id="GO:0009253">
    <property type="term" value="P:peptidoglycan catabolic process"/>
    <property type="evidence" value="ECO:0007669"/>
    <property type="project" value="InterPro"/>
</dbReference>
<evidence type="ECO:0000313" key="5">
    <source>
        <dbReference type="EMBL" id="ECY9782883.1"/>
    </source>
</evidence>
<feature type="region of interest" description="Disordered" evidence="3">
    <location>
        <begin position="175"/>
        <end position="204"/>
    </location>
</feature>
<dbReference type="SUPFAM" id="SSF53187">
    <property type="entry name" value="Zn-dependent exopeptidases"/>
    <property type="match status" value="1"/>
</dbReference>
<accession>A0A3A7JBY8</accession>
<dbReference type="CDD" id="cd02696">
    <property type="entry name" value="MurNAc-LAA"/>
    <property type="match status" value="1"/>
</dbReference>